<dbReference type="KEGG" id="bmx:BMS_0466"/>
<evidence type="ECO:0000313" key="3">
    <source>
        <dbReference type="Proteomes" id="UP000008963"/>
    </source>
</evidence>
<name>E1X439_HALMS</name>
<accession>E1X439</accession>
<proteinExistence type="predicted"/>
<organism evidence="2 3">
    <name type="scientific">Halobacteriovorax marinus (strain ATCC BAA-682 / DSM 15412 / SJ)</name>
    <name type="common">Bacteriovorax marinus</name>
    <dbReference type="NCBI Taxonomy" id="862908"/>
    <lineage>
        <taxon>Bacteria</taxon>
        <taxon>Pseudomonadati</taxon>
        <taxon>Bdellovibrionota</taxon>
        <taxon>Bacteriovoracia</taxon>
        <taxon>Bacteriovoracales</taxon>
        <taxon>Halobacteriovoraceae</taxon>
        <taxon>Halobacteriovorax</taxon>
    </lineage>
</organism>
<sequence>MRKQQRWNNLISFFMLGGLVISSLSIFGVEVEKMKIKILLGEDEILISLNDNPSSRSLYEQLPLSVKVEDYASNEKIFHPPRELSTLDAPVGYEPKVGDVTLYAPWGNVAIFYKNFSYSKGLIKLGEVTSGVELLSKLNNQVVKVKKAQ</sequence>
<gene>
    <name evidence="2" type="ordered locus">BMS_0466</name>
</gene>
<dbReference type="STRING" id="862908.BMS_0466"/>
<dbReference type="PATRIC" id="fig|862908.3.peg.445"/>
<dbReference type="InterPro" id="IPR029000">
    <property type="entry name" value="Cyclophilin-like_dom_sf"/>
</dbReference>
<reference evidence="3" key="1">
    <citation type="journal article" date="2013" name="ISME J.">
        <title>A small predatory core genome in the divergent marine Bacteriovorax marinus SJ and the terrestrial Bdellovibrio bacteriovorus.</title>
        <authorList>
            <person name="Crossman L.C."/>
            <person name="Chen H."/>
            <person name="Cerdeno-Tarraga A.M."/>
            <person name="Brooks K."/>
            <person name="Quail M.A."/>
            <person name="Pineiro S.A."/>
            <person name="Hobley L."/>
            <person name="Sockett R.E."/>
            <person name="Bentley S.D."/>
            <person name="Parkhill J."/>
            <person name="Williams H.N."/>
            <person name="Stine O.C."/>
        </authorList>
    </citation>
    <scope>NUCLEOTIDE SEQUENCE [LARGE SCALE GENOMIC DNA]</scope>
    <source>
        <strain evidence="3">ATCC BAA-682 / DSM 15412 / SJ</strain>
    </source>
</reference>
<evidence type="ECO:0000259" key="1">
    <source>
        <dbReference type="Pfam" id="PF18050"/>
    </source>
</evidence>
<protein>
    <submittedName>
        <fullName evidence="2">Exported protein</fullName>
    </submittedName>
</protein>
<dbReference type="AlphaFoldDB" id="E1X439"/>
<dbReference type="eggNOG" id="COG4925">
    <property type="taxonomic scope" value="Bacteria"/>
</dbReference>
<dbReference type="Proteomes" id="UP000008963">
    <property type="component" value="Chromosome"/>
</dbReference>
<feature type="domain" description="Cyclophilin-like" evidence="1">
    <location>
        <begin position="40"/>
        <end position="141"/>
    </location>
</feature>
<evidence type="ECO:0000313" key="2">
    <source>
        <dbReference type="EMBL" id="CBW25379.1"/>
    </source>
</evidence>
<dbReference type="InterPro" id="IPR041183">
    <property type="entry name" value="Cyclophilin-like"/>
</dbReference>
<dbReference type="SUPFAM" id="SSF50891">
    <property type="entry name" value="Cyclophilin-like"/>
    <property type="match status" value="1"/>
</dbReference>
<dbReference type="Pfam" id="PF18050">
    <property type="entry name" value="Cyclophil_like2"/>
    <property type="match status" value="1"/>
</dbReference>
<keyword evidence="3" id="KW-1185">Reference proteome</keyword>
<dbReference type="EMBL" id="FQ312005">
    <property type="protein sequence ID" value="CBW25379.1"/>
    <property type="molecule type" value="Genomic_DNA"/>
</dbReference>
<dbReference type="Gene3D" id="2.40.100.20">
    <property type="match status" value="1"/>
</dbReference>
<dbReference type="HOGENOM" id="CLU_099043_1_1_7"/>